<proteinExistence type="predicted"/>
<sequence length="75" mass="9049">MLSISMEKRYENKKQMLWPLVGPIHLHCKLMCSAEVVTQEFLIAIREKYSSKTLENQYWYQYKTLKIFLRTTPGY</sequence>
<accession>A0A2P2JV71</accession>
<organism evidence="1">
    <name type="scientific">Rhizophora mucronata</name>
    <name type="common">Asiatic mangrove</name>
    <dbReference type="NCBI Taxonomy" id="61149"/>
    <lineage>
        <taxon>Eukaryota</taxon>
        <taxon>Viridiplantae</taxon>
        <taxon>Streptophyta</taxon>
        <taxon>Embryophyta</taxon>
        <taxon>Tracheophyta</taxon>
        <taxon>Spermatophyta</taxon>
        <taxon>Magnoliopsida</taxon>
        <taxon>eudicotyledons</taxon>
        <taxon>Gunneridae</taxon>
        <taxon>Pentapetalae</taxon>
        <taxon>rosids</taxon>
        <taxon>fabids</taxon>
        <taxon>Malpighiales</taxon>
        <taxon>Rhizophoraceae</taxon>
        <taxon>Rhizophora</taxon>
    </lineage>
</organism>
<reference evidence="1" key="1">
    <citation type="submission" date="2018-02" db="EMBL/GenBank/DDBJ databases">
        <title>Rhizophora mucronata_Transcriptome.</title>
        <authorList>
            <person name="Meera S.P."/>
            <person name="Sreeshan A."/>
            <person name="Augustine A."/>
        </authorList>
    </citation>
    <scope>NUCLEOTIDE SEQUENCE</scope>
    <source>
        <tissue evidence="1">Leaf</tissue>
    </source>
</reference>
<evidence type="ECO:0000313" key="1">
    <source>
        <dbReference type="EMBL" id="MBW97364.1"/>
    </source>
</evidence>
<protein>
    <submittedName>
        <fullName evidence="1">Uncharacterized protein</fullName>
    </submittedName>
</protein>
<name>A0A2P2JV71_RHIMU</name>
<dbReference type="EMBL" id="GGEC01016881">
    <property type="protein sequence ID" value="MBW97364.1"/>
    <property type="molecule type" value="Transcribed_RNA"/>
</dbReference>
<dbReference type="AlphaFoldDB" id="A0A2P2JV71"/>